<reference evidence="2" key="1">
    <citation type="journal article" date="2019" name="Int. J. Syst. Evol. Microbiol.">
        <title>The Global Catalogue of Microorganisms (GCM) 10K type strain sequencing project: providing services to taxonomists for standard genome sequencing and annotation.</title>
        <authorList>
            <consortium name="The Broad Institute Genomics Platform"/>
            <consortium name="The Broad Institute Genome Sequencing Center for Infectious Disease"/>
            <person name="Wu L."/>
            <person name="Ma J."/>
        </authorList>
    </citation>
    <scope>NUCLEOTIDE SEQUENCE [LARGE SCALE GENOMIC DNA]</scope>
    <source>
        <strain evidence="2">CECT 7698</strain>
    </source>
</reference>
<gene>
    <name evidence="1" type="ORF">ACFOEV_15095</name>
</gene>
<sequence>MKRSSLVVSLALALMFGPGGVGYALAMSTPELLHNSVSSQRLVPTSYADRFSLDIDSPSRVSISSESWGSIGVNMILKARLLDQNGKPVSTAKQRGGNFVINETLGPGDYILEVEGQELSDRVQTNNRYNVRTRIY</sequence>
<organism evidence="1 2">
    <name type="scientific">Litchfieldella rifensis</name>
    <dbReference type="NCBI Taxonomy" id="762643"/>
    <lineage>
        <taxon>Bacteria</taxon>
        <taxon>Pseudomonadati</taxon>
        <taxon>Pseudomonadota</taxon>
        <taxon>Gammaproteobacteria</taxon>
        <taxon>Oceanospirillales</taxon>
        <taxon>Halomonadaceae</taxon>
        <taxon>Litchfieldella</taxon>
    </lineage>
</organism>
<accession>A0ABV7LRK4</accession>
<keyword evidence="2" id="KW-1185">Reference proteome</keyword>
<dbReference type="EMBL" id="JBHRUG010000029">
    <property type="protein sequence ID" value="MFC3284925.1"/>
    <property type="molecule type" value="Genomic_DNA"/>
</dbReference>
<comment type="caution">
    <text evidence="1">The sequence shown here is derived from an EMBL/GenBank/DDBJ whole genome shotgun (WGS) entry which is preliminary data.</text>
</comment>
<evidence type="ECO:0008006" key="3">
    <source>
        <dbReference type="Google" id="ProtNLM"/>
    </source>
</evidence>
<evidence type="ECO:0000313" key="1">
    <source>
        <dbReference type="EMBL" id="MFC3284925.1"/>
    </source>
</evidence>
<dbReference type="SUPFAM" id="SSF89260">
    <property type="entry name" value="Collagen-binding domain"/>
    <property type="match status" value="1"/>
</dbReference>
<name>A0ABV7LRK4_9GAMM</name>
<proteinExistence type="predicted"/>
<dbReference type="Proteomes" id="UP001595579">
    <property type="component" value="Unassembled WGS sequence"/>
</dbReference>
<dbReference type="RefSeq" id="WP_386775371.1">
    <property type="nucleotide sequence ID" value="NZ_JBHRUG010000029.1"/>
</dbReference>
<evidence type="ECO:0000313" key="2">
    <source>
        <dbReference type="Proteomes" id="UP001595579"/>
    </source>
</evidence>
<protein>
    <recommendedName>
        <fullName evidence="3">Carboxypeptidase regulatory-like domain-containing protein</fullName>
    </recommendedName>
</protein>
<dbReference type="Gene3D" id="2.60.120.380">
    <property type="match status" value="1"/>
</dbReference>